<proteinExistence type="predicted"/>
<dbReference type="Pfam" id="PF12732">
    <property type="entry name" value="YtxH"/>
    <property type="match status" value="1"/>
</dbReference>
<organism evidence="3 4">
    <name type="scientific">Rhodocytophaga rosea</name>
    <dbReference type="NCBI Taxonomy" id="2704465"/>
    <lineage>
        <taxon>Bacteria</taxon>
        <taxon>Pseudomonadati</taxon>
        <taxon>Bacteroidota</taxon>
        <taxon>Cytophagia</taxon>
        <taxon>Cytophagales</taxon>
        <taxon>Rhodocytophagaceae</taxon>
        <taxon>Rhodocytophaga</taxon>
    </lineage>
</organism>
<keyword evidence="2" id="KW-0732">Signal</keyword>
<dbReference type="AlphaFoldDB" id="A0A6C0GNY7"/>
<reference evidence="3 4" key="1">
    <citation type="submission" date="2020-01" db="EMBL/GenBank/DDBJ databases">
        <authorList>
            <person name="Kim M.K."/>
        </authorList>
    </citation>
    <scope>NUCLEOTIDE SEQUENCE [LARGE SCALE GENOMIC DNA]</scope>
    <source>
        <strain evidence="3 4">172606-1</strain>
    </source>
</reference>
<accession>A0A6C0GNY7</accession>
<dbReference type="Proteomes" id="UP000480178">
    <property type="component" value="Chromosome"/>
</dbReference>
<gene>
    <name evidence="3" type="ORF">GXP67_24410</name>
</gene>
<keyword evidence="4" id="KW-1185">Reference proteome</keyword>
<dbReference type="EMBL" id="CP048222">
    <property type="protein sequence ID" value="QHT69564.1"/>
    <property type="molecule type" value="Genomic_DNA"/>
</dbReference>
<evidence type="ECO:0000256" key="1">
    <source>
        <dbReference type="SAM" id="MobiDB-lite"/>
    </source>
</evidence>
<dbReference type="RefSeq" id="WP_162445551.1">
    <property type="nucleotide sequence ID" value="NZ_CP048222.1"/>
</dbReference>
<protein>
    <submittedName>
        <fullName evidence="3">YtxH domain-containing protein</fullName>
    </submittedName>
</protein>
<dbReference type="PANTHER" id="PTHR35792">
    <property type="entry name" value="GENERAL STRESS PROTEIN"/>
    <property type="match status" value="1"/>
</dbReference>
<dbReference type="KEGG" id="rhoz:GXP67_24410"/>
<dbReference type="PANTHER" id="PTHR35792:SF2">
    <property type="entry name" value="GENERAL STRESS PROTEIN"/>
    <property type="match status" value="1"/>
</dbReference>
<sequence>MNTQKTLLSFIIGAAAGVAAGMLIAPSTGADTRKKIVDKANTLKNDLGGQLEETLNKFSELTDSALATISTYANKAEKAANQGTAGNTTNTAGTPNKPAEQL</sequence>
<dbReference type="InterPro" id="IPR024623">
    <property type="entry name" value="YtxH"/>
</dbReference>
<dbReference type="InterPro" id="IPR052928">
    <property type="entry name" value="Desiccation-related_membrane"/>
</dbReference>
<evidence type="ECO:0000256" key="2">
    <source>
        <dbReference type="SAM" id="SignalP"/>
    </source>
</evidence>
<evidence type="ECO:0000313" key="3">
    <source>
        <dbReference type="EMBL" id="QHT69564.1"/>
    </source>
</evidence>
<feature type="signal peptide" evidence="2">
    <location>
        <begin position="1"/>
        <end position="30"/>
    </location>
</feature>
<name>A0A6C0GNY7_9BACT</name>
<evidence type="ECO:0000313" key="4">
    <source>
        <dbReference type="Proteomes" id="UP000480178"/>
    </source>
</evidence>
<feature type="region of interest" description="Disordered" evidence="1">
    <location>
        <begin position="77"/>
        <end position="102"/>
    </location>
</feature>
<feature type="compositionally biased region" description="Low complexity" evidence="1">
    <location>
        <begin position="79"/>
        <end position="94"/>
    </location>
</feature>
<feature type="chain" id="PRO_5025589312" evidence="2">
    <location>
        <begin position="31"/>
        <end position="102"/>
    </location>
</feature>